<comment type="subcellular location">
    <subcellularLocation>
        <location evidence="1">Cell membrane</location>
        <topology evidence="1">Multi-pass membrane protein</topology>
    </subcellularLocation>
</comment>
<evidence type="ECO:0000313" key="7">
    <source>
        <dbReference type="Proteomes" id="UP000276741"/>
    </source>
</evidence>
<evidence type="ECO:0000313" key="6">
    <source>
        <dbReference type="EMBL" id="BBD73995.1"/>
    </source>
</evidence>
<evidence type="ECO:0000256" key="5">
    <source>
        <dbReference type="SAM" id="Phobius"/>
    </source>
</evidence>
<accession>A0A348B743</accession>
<dbReference type="Pfam" id="PF01040">
    <property type="entry name" value="UbiA"/>
    <property type="match status" value="1"/>
</dbReference>
<feature type="transmembrane region" description="Helical" evidence="5">
    <location>
        <begin position="92"/>
        <end position="114"/>
    </location>
</feature>
<name>A0A348B743_9CREN</name>
<dbReference type="AlphaFoldDB" id="A0A348B743"/>
<protein>
    <recommendedName>
        <fullName evidence="8">Geranylgeranylglycerol-phosphate geranylgeranyltransferase</fullName>
    </recommendedName>
</protein>
<dbReference type="PANTHER" id="PTHR42723">
    <property type="entry name" value="CHLOROPHYLL SYNTHASE"/>
    <property type="match status" value="1"/>
</dbReference>
<feature type="transmembrane region" description="Helical" evidence="5">
    <location>
        <begin position="30"/>
        <end position="47"/>
    </location>
</feature>
<sequence>MRIQNVIGAAVGDLMGYVVFTSWRIEWKTLLISMVVVALVAGGGYVINDIRDVEIDKVNKPERPLPSGEVSLREAKAITLISFLGGASLSALLGPVPFTIALLTIFLLVSYALWLKKQGPVGNLVVALTTALSIFFGGISVSVNALSSITLMIPVVYSFLLTLGREVVKGVEDYNGDYAHGVKTLAIRLG</sequence>
<dbReference type="GO" id="GO:0005886">
    <property type="term" value="C:plasma membrane"/>
    <property type="evidence" value="ECO:0007669"/>
    <property type="project" value="UniProtKB-SubCell"/>
</dbReference>
<gene>
    <name evidence="6" type="ORF">HS1genome_2384</name>
</gene>
<keyword evidence="4 5" id="KW-0472">Membrane</keyword>
<dbReference type="InterPro" id="IPR044878">
    <property type="entry name" value="UbiA_sf"/>
</dbReference>
<evidence type="ECO:0000256" key="4">
    <source>
        <dbReference type="ARBA" id="ARBA00023136"/>
    </source>
</evidence>
<dbReference type="Gene3D" id="1.10.357.140">
    <property type="entry name" value="UbiA prenyltransferase"/>
    <property type="match status" value="1"/>
</dbReference>
<keyword evidence="2 5" id="KW-0812">Transmembrane</keyword>
<evidence type="ECO:0008006" key="8">
    <source>
        <dbReference type="Google" id="ProtNLM"/>
    </source>
</evidence>
<evidence type="ECO:0000256" key="1">
    <source>
        <dbReference type="ARBA" id="ARBA00004651"/>
    </source>
</evidence>
<reference evidence="7" key="1">
    <citation type="submission" date="2018-04" db="EMBL/GenBank/DDBJ databases">
        <title>Complete genome sequence of Sulfodiicoccus acidiphilus strain HS-1.</title>
        <authorList>
            <person name="Sakai H.D."/>
            <person name="Kurosawa N."/>
        </authorList>
    </citation>
    <scope>NUCLEOTIDE SEQUENCE [LARGE SCALE GENOMIC DNA]</scope>
    <source>
        <strain evidence="7">HS-1</strain>
    </source>
</reference>
<dbReference type="Proteomes" id="UP000276741">
    <property type="component" value="Chromosome"/>
</dbReference>
<organism evidence="6 7">
    <name type="scientific">Sulfodiicoccus acidiphilus</name>
    <dbReference type="NCBI Taxonomy" id="1670455"/>
    <lineage>
        <taxon>Archaea</taxon>
        <taxon>Thermoproteota</taxon>
        <taxon>Thermoprotei</taxon>
        <taxon>Sulfolobales</taxon>
        <taxon>Sulfolobaceae</taxon>
        <taxon>Sulfodiicoccus</taxon>
    </lineage>
</organism>
<feature type="transmembrane region" description="Helical" evidence="5">
    <location>
        <begin position="121"/>
        <end position="139"/>
    </location>
</feature>
<keyword evidence="3 5" id="KW-1133">Transmembrane helix</keyword>
<evidence type="ECO:0000256" key="3">
    <source>
        <dbReference type="ARBA" id="ARBA00022989"/>
    </source>
</evidence>
<evidence type="ECO:0000256" key="2">
    <source>
        <dbReference type="ARBA" id="ARBA00022692"/>
    </source>
</evidence>
<dbReference type="KEGG" id="sacd:HS1genome_2384"/>
<dbReference type="PANTHER" id="PTHR42723:SF1">
    <property type="entry name" value="CHLOROPHYLL SYNTHASE, CHLOROPLASTIC"/>
    <property type="match status" value="1"/>
</dbReference>
<dbReference type="InterPro" id="IPR050475">
    <property type="entry name" value="Prenyltransferase_related"/>
</dbReference>
<dbReference type="InterPro" id="IPR000537">
    <property type="entry name" value="UbiA_prenyltransferase"/>
</dbReference>
<dbReference type="CDD" id="cd13961">
    <property type="entry name" value="PT_UbiA_DGGGPS"/>
    <property type="match status" value="1"/>
</dbReference>
<proteinExistence type="predicted"/>
<keyword evidence="7" id="KW-1185">Reference proteome</keyword>
<dbReference type="GO" id="GO:0016765">
    <property type="term" value="F:transferase activity, transferring alkyl or aryl (other than methyl) groups"/>
    <property type="evidence" value="ECO:0007669"/>
    <property type="project" value="InterPro"/>
</dbReference>
<dbReference type="EMBL" id="AP018553">
    <property type="protein sequence ID" value="BBD73995.1"/>
    <property type="molecule type" value="Genomic_DNA"/>
</dbReference>